<dbReference type="Proteomes" id="UP001339167">
    <property type="component" value="Unassembled WGS sequence"/>
</dbReference>
<dbReference type="InterPro" id="IPR001041">
    <property type="entry name" value="2Fe-2S_ferredoxin-type"/>
</dbReference>
<dbReference type="SUPFAM" id="SSF54292">
    <property type="entry name" value="2Fe-2S ferredoxin-like"/>
    <property type="match status" value="1"/>
</dbReference>
<dbReference type="NCBIfam" id="NF007985">
    <property type="entry name" value="PRK10713.1"/>
    <property type="match status" value="1"/>
</dbReference>
<keyword evidence="3" id="KW-1185">Reference proteome</keyword>
<dbReference type="Gene3D" id="3.10.20.30">
    <property type="match status" value="1"/>
</dbReference>
<dbReference type="EMBL" id="JAUGZK010000003">
    <property type="protein sequence ID" value="MEE2023628.1"/>
    <property type="molecule type" value="Genomic_DNA"/>
</dbReference>
<reference evidence="2 3" key="1">
    <citation type="submission" date="2023-06" db="EMBL/GenBank/DDBJ databases">
        <title>Alkalimonas sp., MEB004 an alkaliphilic bacterium isolated from Lonar Lake, India.</title>
        <authorList>
            <person name="Joshi A."/>
            <person name="Thite S."/>
        </authorList>
    </citation>
    <scope>NUCLEOTIDE SEQUENCE [LARGE SCALE GENOMIC DNA]</scope>
    <source>
        <strain evidence="2 3">MEB004</strain>
    </source>
</reference>
<gene>
    <name evidence="2" type="primary">yfaE</name>
    <name evidence="2" type="ORF">QWF21_05160</name>
</gene>
<organism evidence="2 3">
    <name type="scientific">Alkalimonas mucilaginosa</name>
    <dbReference type="NCBI Taxonomy" id="3057676"/>
    <lineage>
        <taxon>Bacteria</taxon>
        <taxon>Pseudomonadati</taxon>
        <taxon>Pseudomonadota</taxon>
        <taxon>Gammaproteobacteria</taxon>
        <taxon>Alkalimonas</taxon>
    </lineage>
</organism>
<dbReference type="Pfam" id="PF00111">
    <property type="entry name" value="Fer2"/>
    <property type="match status" value="1"/>
</dbReference>
<dbReference type="RefSeq" id="WP_330086982.1">
    <property type="nucleotide sequence ID" value="NZ_JAUGZK010000003.1"/>
</dbReference>
<comment type="caution">
    <text evidence="2">The sequence shown here is derived from an EMBL/GenBank/DDBJ whole genome shotgun (WGS) entry which is preliminary data.</text>
</comment>
<accession>A0ABU7JE38</accession>
<evidence type="ECO:0000313" key="2">
    <source>
        <dbReference type="EMBL" id="MEE2023628.1"/>
    </source>
</evidence>
<dbReference type="PROSITE" id="PS51085">
    <property type="entry name" value="2FE2S_FER_2"/>
    <property type="match status" value="1"/>
</dbReference>
<dbReference type="PROSITE" id="PS00197">
    <property type="entry name" value="2FE2S_FER_1"/>
    <property type="match status" value="1"/>
</dbReference>
<evidence type="ECO:0000259" key="1">
    <source>
        <dbReference type="PROSITE" id="PS51085"/>
    </source>
</evidence>
<protein>
    <submittedName>
        <fullName evidence="2">Class I ribonucleotide reductase maintenance protein YfaE</fullName>
    </submittedName>
</protein>
<dbReference type="InterPro" id="IPR006058">
    <property type="entry name" value="2Fe2S_fd_BS"/>
</dbReference>
<feature type="domain" description="2Fe-2S ferredoxin-type" evidence="1">
    <location>
        <begin position="2"/>
        <end position="85"/>
    </location>
</feature>
<dbReference type="InterPro" id="IPR012675">
    <property type="entry name" value="Beta-grasp_dom_sf"/>
</dbReference>
<dbReference type="InterPro" id="IPR036010">
    <property type="entry name" value="2Fe-2S_ferredoxin-like_sf"/>
</dbReference>
<evidence type="ECO:0000313" key="3">
    <source>
        <dbReference type="Proteomes" id="UP001339167"/>
    </source>
</evidence>
<name>A0ABU7JE38_9GAMM</name>
<sequence>MPKVQVNNSDTELEYDNQDNLLTVLEQAKFSVHYQCREGYCGACRCRLVSGDIKYLQEPLAFVRQGEFLPCCSIPISDITIELPD</sequence>
<proteinExistence type="predicted"/>
<dbReference type="CDD" id="cd00207">
    <property type="entry name" value="fer2"/>
    <property type="match status" value="1"/>
</dbReference>